<organism evidence="6 7">
    <name type="scientific">Mucor circinelloides f. circinelloides (strain 1006PhL)</name>
    <name type="common">Mucormycosis agent</name>
    <name type="synonym">Calyptromyces circinelloides</name>
    <dbReference type="NCBI Taxonomy" id="1220926"/>
    <lineage>
        <taxon>Eukaryota</taxon>
        <taxon>Fungi</taxon>
        <taxon>Fungi incertae sedis</taxon>
        <taxon>Mucoromycota</taxon>
        <taxon>Mucoromycotina</taxon>
        <taxon>Mucoromycetes</taxon>
        <taxon>Mucorales</taxon>
        <taxon>Mucorineae</taxon>
        <taxon>Mucoraceae</taxon>
        <taxon>Mucor</taxon>
    </lineage>
</organism>
<feature type="compositionally biased region" description="Basic and acidic residues" evidence="4">
    <location>
        <begin position="391"/>
        <end position="400"/>
    </location>
</feature>
<dbReference type="FunCoup" id="S2K1X5">
    <property type="interactions" value="596"/>
</dbReference>
<evidence type="ECO:0000259" key="5">
    <source>
        <dbReference type="PROSITE" id="PS50102"/>
    </source>
</evidence>
<accession>S2K1X5</accession>
<feature type="region of interest" description="Disordered" evidence="4">
    <location>
        <begin position="377"/>
        <end position="400"/>
    </location>
</feature>
<dbReference type="InParanoid" id="S2K1X5"/>
<feature type="compositionally biased region" description="Polar residues" evidence="4">
    <location>
        <begin position="377"/>
        <end position="389"/>
    </location>
</feature>
<protein>
    <recommendedName>
        <fullName evidence="5">RRM domain-containing protein</fullName>
    </recommendedName>
</protein>
<feature type="domain" description="RRM" evidence="5">
    <location>
        <begin position="1"/>
        <end position="77"/>
    </location>
</feature>
<dbReference type="AlphaFoldDB" id="S2K1X5"/>
<evidence type="ECO:0000313" key="7">
    <source>
        <dbReference type="Proteomes" id="UP000014254"/>
    </source>
</evidence>
<feature type="compositionally biased region" description="Low complexity" evidence="4">
    <location>
        <begin position="190"/>
        <end position="199"/>
    </location>
</feature>
<feature type="region of interest" description="Disordered" evidence="4">
    <location>
        <begin position="303"/>
        <end position="328"/>
    </location>
</feature>
<dbReference type="PANTHER" id="PTHR47640:SF10">
    <property type="entry name" value="TRNA SELENOCYSTEINE 1-ASSOCIATED PROTEIN 1-RELATED"/>
    <property type="match status" value="1"/>
</dbReference>
<sequence>MGDLDPWMDETFLKQLWLSYGENVIVKLIRDKRTSISCGYAFIGFSSTLSAQKALATIHGTRIPNSLKTFRLNWASGGGICDRKEDRAPEYSLFVGDLSNDIDETFLLSLFRAKYPSCHSAKIMTDPVTGLSRGYGFVRFLDQLEQQEAVQEMNGIICDSRPIRVSFATPKTNNAQRFDSNQHHLHHHQQQQQQQQQQHNARYFQLALQAPALVHQPTDPNNTTVFVGGLSSPVTEEELGQYFAPFGEVTYVKIPPGKGCGFVQYVSRQSAEQAIERMNGFLIGTSRIRLSWGRSQADKSFSSASTATTAELKSPSTNTTLSSSTNNTSSMLQLSSFRPLSPPSSLLYDHPQSLFRSSSTGSVDYHTNNDWLMSITNDHQKDSNNNQYQPKEWHLDDLLY</sequence>
<dbReference type="InterPro" id="IPR012677">
    <property type="entry name" value="Nucleotide-bd_a/b_plait_sf"/>
</dbReference>
<dbReference type="PANTHER" id="PTHR47640">
    <property type="entry name" value="TRNA SELENOCYSTEINE 1-ASSOCIATED PROTEIN 1-RELATED-RELATED"/>
    <property type="match status" value="1"/>
</dbReference>
<feature type="domain" description="RRM" evidence="5">
    <location>
        <begin position="223"/>
        <end position="295"/>
    </location>
</feature>
<dbReference type="Gene3D" id="3.30.70.330">
    <property type="match status" value="3"/>
</dbReference>
<dbReference type="InterPro" id="IPR050825">
    <property type="entry name" value="RBM42_RBP45_47-like"/>
</dbReference>
<dbReference type="InterPro" id="IPR035979">
    <property type="entry name" value="RBD_domain_sf"/>
</dbReference>
<dbReference type="SUPFAM" id="SSF54928">
    <property type="entry name" value="RNA-binding domain, RBD"/>
    <property type="match status" value="2"/>
</dbReference>
<dbReference type="GO" id="GO:0003729">
    <property type="term" value="F:mRNA binding"/>
    <property type="evidence" value="ECO:0007669"/>
    <property type="project" value="InterPro"/>
</dbReference>
<dbReference type="InterPro" id="IPR000504">
    <property type="entry name" value="RRM_dom"/>
</dbReference>
<name>S2K1X5_MUCC1</name>
<reference evidence="7" key="1">
    <citation type="submission" date="2013-05" db="EMBL/GenBank/DDBJ databases">
        <title>The Genome sequence of Mucor circinelloides f. circinelloides 1006PhL.</title>
        <authorList>
            <consortium name="The Broad Institute Genomics Platform"/>
            <person name="Cuomo C."/>
            <person name="Earl A."/>
            <person name="Findley K."/>
            <person name="Lee S.C."/>
            <person name="Walker B."/>
            <person name="Young S."/>
            <person name="Zeng Q."/>
            <person name="Gargeya S."/>
            <person name="Fitzgerald M."/>
            <person name="Haas B."/>
            <person name="Abouelleil A."/>
            <person name="Allen A.W."/>
            <person name="Alvarado L."/>
            <person name="Arachchi H.M."/>
            <person name="Berlin A.M."/>
            <person name="Chapman S.B."/>
            <person name="Gainer-Dewar J."/>
            <person name="Goldberg J."/>
            <person name="Griggs A."/>
            <person name="Gujja S."/>
            <person name="Hansen M."/>
            <person name="Howarth C."/>
            <person name="Imamovic A."/>
            <person name="Ireland A."/>
            <person name="Larimer J."/>
            <person name="McCowan C."/>
            <person name="Murphy C."/>
            <person name="Pearson M."/>
            <person name="Poon T.W."/>
            <person name="Priest M."/>
            <person name="Roberts A."/>
            <person name="Saif S."/>
            <person name="Shea T."/>
            <person name="Sisk P."/>
            <person name="Sykes S."/>
            <person name="Wortman J."/>
            <person name="Nusbaum C."/>
            <person name="Birren B."/>
        </authorList>
    </citation>
    <scope>NUCLEOTIDE SEQUENCE [LARGE SCALE GENOMIC DNA]</scope>
    <source>
        <strain evidence="7">1006PhL</strain>
    </source>
</reference>
<evidence type="ECO:0000256" key="3">
    <source>
        <dbReference type="PROSITE-ProRule" id="PRU00176"/>
    </source>
</evidence>
<feature type="domain" description="RRM" evidence="5">
    <location>
        <begin position="91"/>
        <end position="170"/>
    </location>
</feature>
<dbReference type="GO" id="GO:0005829">
    <property type="term" value="C:cytosol"/>
    <property type="evidence" value="ECO:0007669"/>
    <property type="project" value="TreeGrafter"/>
</dbReference>
<proteinExistence type="predicted"/>
<keyword evidence="2 3" id="KW-0694">RNA-binding</keyword>
<dbReference type="CDD" id="cd12346">
    <property type="entry name" value="RRM3_NGR1_NAM8_like"/>
    <property type="match status" value="1"/>
</dbReference>
<dbReference type="PROSITE" id="PS50102">
    <property type="entry name" value="RRM"/>
    <property type="match status" value="3"/>
</dbReference>
<evidence type="ECO:0000313" key="6">
    <source>
        <dbReference type="EMBL" id="EPB89178.1"/>
    </source>
</evidence>
<evidence type="ECO:0000256" key="1">
    <source>
        <dbReference type="ARBA" id="ARBA00022737"/>
    </source>
</evidence>
<evidence type="ECO:0000256" key="4">
    <source>
        <dbReference type="SAM" id="MobiDB-lite"/>
    </source>
</evidence>
<dbReference type="GO" id="GO:0006376">
    <property type="term" value="P:mRNA splice site recognition"/>
    <property type="evidence" value="ECO:0007669"/>
    <property type="project" value="TreeGrafter"/>
</dbReference>
<dbReference type="EMBL" id="KE123939">
    <property type="protein sequence ID" value="EPB89178.1"/>
    <property type="molecule type" value="Genomic_DNA"/>
</dbReference>
<feature type="region of interest" description="Disordered" evidence="4">
    <location>
        <begin position="181"/>
        <end position="200"/>
    </location>
</feature>
<dbReference type="eggNOG" id="KOG0118">
    <property type="taxonomic scope" value="Eukaryota"/>
</dbReference>
<keyword evidence="1" id="KW-0677">Repeat</keyword>
<dbReference type="OMA" id="YPSCHSA"/>
<gene>
    <name evidence="6" type="ORF">HMPREF1544_04045</name>
</gene>
<dbReference type="SMART" id="SM00360">
    <property type="entry name" value="RRM"/>
    <property type="match status" value="3"/>
</dbReference>
<dbReference type="FunFam" id="3.30.70.330:FF:000405">
    <property type="entry name" value="polyadenylate-binding protein RBP45"/>
    <property type="match status" value="1"/>
</dbReference>
<dbReference type="Proteomes" id="UP000014254">
    <property type="component" value="Unassembled WGS sequence"/>
</dbReference>
<dbReference type="Pfam" id="PF00076">
    <property type="entry name" value="RRM_1"/>
    <property type="match status" value="3"/>
</dbReference>
<keyword evidence="7" id="KW-1185">Reference proteome</keyword>
<dbReference type="STRING" id="1220926.S2K1X5"/>
<dbReference type="VEuPathDB" id="FungiDB:HMPREF1544_04045"/>
<evidence type="ECO:0000256" key="2">
    <source>
        <dbReference type="ARBA" id="ARBA00022884"/>
    </source>
</evidence>
<dbReference type="CDD" id="cd12344">
    <property type="entry name" value="RRM1_SECp43_like"/>
    <property type="match status" value="1"/>
</dbReference>
<dbReference type="OrthoDB" id="446113at2759"/>